<dbReference type="EC" id="3.5.1.10" evidence="3 4"/>
<dbReference type="EMBL" id="JAPNKA010000001">
    <property type="protein sequence ID" value="MCY1075076.1"/>
    <property type="molecule type" value="Genomic_DNA"/>
</dbReference>
<accession>A0ABT4A095</accession>
<dbReference type="Proteomes" id="UP001207654">
    <property type="component" value="Unassembled WGS sequence"/>
</dbReference>
<evidence type="ECO:0000256" key="2">
    <source>
        <dbReference type="ARBA" id="ARBA00022801"/>
    </source>
</evidence>
<dbReference type="PROSITE" id="PS51671">
    <property type="entry name" value="ACT"/>
    <property type="match status" value="1"/>
</dbReference>
<sequence length="291" mass="32356">MDSPSQTNVDRARLLITCVDRPGVVAAVSQLLYEHGANVVDSDQHTEPDDLRFFMRLEFDLPGLQERLAALEEAFLPVAQRFGMEWRLAPAARVKRMAVFVSKQDHCLQELLWLWKKGELAAHIPLVVSNHPDAREVVAPFGVPLHHIPVTASTKPQAEAAALELMKDHQVDLIVLARYMQIVSADFIERCGRPIINIHHSFLPAFVGANPYAAAHARGVKLIGATAHYVTAELDAGPIIEQDVHRVGHRDAVADLVRIGRRVERTVLARAVAWHLEDRVLPHGNKTVVFA</sequence>
<comment type="pathway">
    <text evidence="3">Purine metabolism; IMP biosynthesis via de novo pathway; formate from 10-formyl-5,6,7,8-tetrahydrofolate: step 1/1.</text>
</comment>
<dbReference type="CDD" id="cd08648">
    <property type="entry name" value="FMT_core_Formyl-FH4-Hydrolase_C"/>
    <property type="match status" value="1"/>
</dbReference>
<keyword evidence="1 3" id="KW-0554">One-carbon metabolism</keyword>
<keyword evidence="3" id="KW-0658">Purine biosynthesis</keyword>
<reference evidence="6 7" key="1">
    <citation type="submission" date="2022-11" db="EMBL/GenBank/DDBJ databases">
        <title>Minimal conservation of predation-associated metabolite biosynthetic gene clusters underscores biosynthetic potential of Myxococcota including descriptions for ten novel species: Archangium lansinium sp. nov., Myxococcus landrumus sp. nov., Nannocystis bai.</title>
        <authorList>
            <person name="Ahearne A."/>
            <person name="Stevens C."/>
            <person name="Phillips K."/>
        </authorList>
    </citation>
    <scope>NUCLEOTIDE SEQUENCE [LARGE SCALE GENOMIC DNA]</scope>
    <source>
        <strain evidence="6 7">MIWBW</strain>
    </source>
</reference>
<dbReference type="PANTHER" id="PTHR42706:SF1">
    <property type="entry name" value="FORMYLTETRAHYDROFOLATE DEFORMYLASE 2, MITOCHONDRIAL"/>
    <property type="match status" value="1"/>
</dbReference>
<comment type="catalytic activity">
    <reaction evidence="3">
        <text>(6R)-10-formyltetrahydrofolate + H2O = (6S)-5,6,7,8-tetrahydrofolate + formate + H(+)</text>
        <dbReference type="Rhea" id="RHEA:19833"/>
        <dbReference type="ChEBI" id="CHEBI:15377"/>
        <dbReference type="ChEBI" id="CHEBI:15378"/>
        <dbReference type="ChEBI" id="CHEBI:15740"/>
        <dbReference type="ChEBI" id="CHEBI:57453"/>
        <dbReference type="ChEBI" id="CHEBI:195366"/>
        <dbReference type="EC" id="3.5.1.10"/>
    </reaction>
</comment>
<dbReference type="InterPro" id="IPR036477">
    <property type="entry name" value="Formyl_transf_N_sf"/>
</dbReference>
<dbReference type="NCBIfam" id="NF004684">
    <property type="entry name" value="PRK06027.1"/>
    <property type="match status" value="1"/>
</dbReference>
<feature type="domain" description="ACT" evidence="5">
    <location>
        <begin position="13"/>
        <end position="86"/>
    </location>
</feature>
<evidence type="ECO:0000259" key="5">
    <source>
        <dbReference type="PROSITE" id="PS51671"/>
    </source>
</evidence>
<proteinExistence type="inferred from homology"/>
<evidence type="ECO:0000256" key="4">
    <source>
        <dbReference type="NCBIfam" id="TIGR00655"/>
    </source>
</evidence>
<dbReference type="Pfam" id="PF00551">
    <property type="entry name" value="Formyl_trans_N"/>
    <property type="match status" value="1"/>
</dbReference>
<dbReference type="InterPro" id="IPR002912">
    <property type="entry name" value="ACT_dom"/>
</dbReference>
<organism evidence="6 7">
    <name type="scientific">Archangium lansingense</name>
    <dbReference type="NCBI Taxonomy" id="2995310"/>
    <lineage>
        <taxon>Bacteria</taxon>
        <taxon>Pseudomonadati</taxon>
        <taxon>Myxococcota</taxon>
        <taxon>Myxococcia</taxon>
        <taxon>Myxococcales</taxon>
        <taxon>Cystobacterineae</taxon>
        <taxon>Archangiaceae</taxon>
        <taxon>Archangium</taxon>
    </lineage>
</organism>
<dbReference type="PANTHER" id="PTHR42706">
    <property type="entry name" value="FORMYLTETRAHYDROFOLATE DEFORMYLASE"/>
    <property type="match status" value="1"/>
</dbReference>
<dbReference type="SUPFAM" id="SSF55021">
    <property type="entry name" value="ACT-like"/>
    <property type="match status" value="1"/>
</dbReference>
<dbReference type="Gene3D" id="3.40.50.170">
    <property type="entry name" value="Formyl transferase, N-terminal domain"/>
    <property type="match status" value="1"/>
</dbReference>
<dbReference type="RefSeq" id="WP_267534026.1">
    <property type="nucleotide sequence ID" value="NZ_JAPNKA010000001.1"/>
</dbReference>
<dbReference type="SUPFAM" id="SSF53328">
    <property type="entry name" value="Formyltransferase"/>
    <property type="match status" value="1"/>
</dbReference>
<dbReference type="InterPro" id="IPR004810">
    <property type="entry name" value="PurU"/>
</dbReference>
<evidence type="ECO:0000313" key="6">
    <source>
        <dbReference type="EMBL" id="MCY1075076.1"/>
    </source>
</evidence>
<dbReference type="Gene3D" id="3.30.70.260">
    <property type="match status" value="1"/>
</dbReference>
<name>A0ABT4A095_9BACT</name>
<comment type="caution">
    <text evidence="6">The sequence shown here is derived from an EMBL/GenBank/DDBJ whole genome shotgun (WGS) entry which is preliminary data.</text>
</comment>
<dbReference type="CDD" id="cd04875">
    <property type="entry name" value="ACT_F4HF-DF"/>
    <property type="match status" value="1"/>
</dbReference>
<dbReference type="PIRSF" id="PIRSF036480">
    <property type="entry name" value="FormyFH4_hydr"/>
    <property type="match status" value="1"/>
</dbReference>
<keyword evidence="2 3" id="KW-0378">Hydrolase</keyword>
<evidence type="ECO:0000313" key="7">
    <source>
        <dbReference type="Proteomes" id="UP001207654"/>
    </source>
</evidence>
<gene>
    <name evidence="3 6" type="primary">purU</name>
    <name evidence="6" type="ORF">OV287_11290</name>
</gene>
<comment type="function">
    <text evidence="3">Catalyzes the hydrolysis of 10-formyltetrahydrofolate (formyl-FH4) to formate and tetrahydrofolate (FH4).</text>
</comment>
<comment type="similarity">
    <text evidence="3">Belongs to the PurU family.</text>
</comment>
<dbReference type="GO" id="GO:0008864">
    <property type="term" value="F:formyltetrahydrofolate deformylase activity"/>
    <property type="evidence" value="ECO:0007669"/>
    <property type="project" value="UniProtKB-EC"/>
</dbReference>
<feature type="active site" evidence="3">
    <location>
        <position position="235"/>
    </location>
</feature>
<evidence type="ECO:0000256" key="1">
    <source>
        <dbReference type="ARBA" id="ARBA00022563"/>
    </source>
</evidence>
<evidence type="ECO:0000256" key="3">
    <source>
        <dbReference type="HAMAP-Rule" id="MF_01927"/>
    </source>
</evidence>
<dbReference type="Pfam" id="PF01842">
    <property type="entry name" value="ACT"/>
    <property type="match status" value="1"/>
</dbReference>
<dbReference type="InterPro" id="IPR045865">
    <property type="entry name" value="ACT-like_dom_sf"/>
</dbReference>
<dbReference type="PRINTS" id="PR01575">
    <property type="entry name" value="FFH4HYDRLASE"/>
</dbReference>
<dbReference type="NCBIfam" id="TIGR00655">
    <property type="entry name" value="PurU"/>
    <property type="match status" value="1"/>
</dbReference>
<keyword evidence="7" id="KW-1185">Reference proteome</keyword>
<dbReference type="HAMAP" id="MF_01927">
    <property type="entry name" value="PurU"/>
    <property type="match status" value="1"/>
</dbReference>
<dbReference type="InterPro" id="IPR044074">
    <property type="entry name" value="PurU_ACT"/>
</dbReference>
<protein>
    <recommendedName>
        <fullName evidence="3 4">Formyltetrahydrofolate deformylase</fullName>
        <ecNumber evidence="3 4">3.5.1.10</ecNumber>
    </recommendedName>
    <alternativeName>
        <fullName evidence="3">Formyl-FH(4) hydrolase</fullName>
    </alternativeName>
</protein>
<dbReference type="InterPro" id="IPR041729">
    <property type="entry name" value="Formyl-FH4-Hydrolase_C"/>
</dbReference>
<dbReference type="InterPro" id="IPR002376">
    <property type="entry name" value="Formyl_transf_N"/>
</dbReference>